<dbReference type="OrthoDB" id="3031270at2759"/>
<protein>
    <submittedName>
        <fullName evidence="2">Uncharacterized protein</fullName>
    </submittedName>
</protein>
<reference evidence="2 3" key="1">
    <citation type="submission" date="2019-01" db="EMBL/GenBank/DDBJ databases">
        <title>Draft genome sequence of Psathyrella aberdarensis IHI B618.</title>
        <authorList>
            <person name="Buettner E."/>
            <person name="Kellner H."/>
        </authorList>
    </citation>
    <scope>NUCLEOTIDE SEQUENCE [LARGE SCALE GENOMIC DNA]</scope>
    <source>
        <strain evidence="2 3">IHI B618</strain>
    </source>
</reference>
<feature type="region of interest" description="Disordered" evidence="1">
    <location>
        <begin position="59"/>
        <end position="146"/>
    </location>
</feature>
<organism evidence="2 3">
    <name type="scientific">Candolleomyces aberdarensis</name>
    <dbReference type="NCBI Taxonomy" id="2316362"/>
    <lineage>
        <taxon>Eukaryota</taxon>
        <taxon>Fungi</taxon>
        <taxon>Dikarya</taxon>
        <taxon>Basidiomycota</taxon>
        <taxon>Agaricomycotina</taxon>
        <taxon>Agaricomycetes</taxon>
        <taxon>Agaricomycetidae</taxon>
        <taxon>Agaricales</taxon>
        <taxon>Agaricineae</taxon>
        <taxon>Psathyrellaceae</taxon>
        <taxon>Candolleomyces</taxon>
    </lineage>
</organism>
<feature type="compositionally biased region" description="Basic and acidic residues" evidence="1">
    <location>
        <begin position="98"/>
        <end position="107"/>
    </location>
</feature>
<proteinExistence type="predicted"/>
<accession>A0A4Q2D9K6</accession>
<dbReference type="AlphaFoldDB" id="A0A4Q2D9K6"/>
<evidence type="ECO:0000313" key="3">
    <source>
        <dbReference type="Proteomes" id="UP000290288"/>
    </source>
</evidence>
<dbReference type="STRING" id="2316362.A0A4Q2D9K6"/>
<keyword evidence="3" id="KW-1185">Reference proteome</keyword>
<comment type="caution">
    <text evidence="2">The sequence shown here is derived from an EMBL/GenBank/DDBJ whole genome shotgun (WGS) entry which is preliminary data.</text>
</comment>
<evidence type="ECO:0000256" key="1">
    <source>
        <dbReference type="SAM" id="MobiDB-lite"/>
    </source>
</evidence>
<dbReference type="EMBL" id="SDEE01000457">
    <property type="protein sequence ID" value="RXW16257.1"/>
    <property type="molecule type" value="Genomic_DNA"/>
</dbReference>
<name>A0A4Q2D9K6_9AGAR</name>
<gene>
    <name evidence="2" type="ORF">EST38_g9598</name>
</gene>
<evidence type="ECO:0000313" key="2">
    <source>
        <dbReference type="EMBL" id="RXW16257.1"/>
    </source>
</evidence>
<feature type="compositionally biased region" description="Basic residues" evidence="1">
    <location>
        <begin position="126"/>
        <end position="140"/>
    </location>
</feature>
<dbReference type="Proteomes" id="UP000290288">
    <property type="component" value="Unassembled WGS sequence"/>
</dbReference>
<sequence length="414" mass="46490">MKFFTFTRVTRSGAQYNPFPVVPVVAPPDFELADLLSQAVALDADAYCMDDFFDPADSEVHSGTAEDSNDCIPSAGTPNAAFSAKPTAHAGSTISRKRQADDSENLKSGETVSELTDGEAGEGGRSSKRKRRRSTYRKKKSDQAFAKNGQVPRRADILKHVHLESKVDVAIELSNLPATTCGYRAQNMKQSAAMYDLEDLKAQGYTVIHFEPGTSKPLVDGKTGRIFGVIVHGVDDPTYVDTCKSAFEFLEDCRTVEVFYKNECDHRRGQFPAVNYGVSYGQGSKKPYLLNCKHQELMTQMLSNDYIIRLATFASYLFSMWAPNVYQYYRQRLDTIYKNMPELPRNFTRSIWPCAAFNFGPQTEKDFKMEDPEGYEKMMKEKEGRWKMGIGLWSTLEEILAEKASQEETPAAKG</sequence>